<dbReference type="PANTHER" id="PTHR13366">
    <property type="entry name" value="MALARIA ANTIGEN-RELATED"/>
    <property type="match status" value="1"/>
</dbReference>
<feature type="region of interest" description="Disordered" evidence="2">
    <location>
        <begin position="456"/>
        <end position="483"/>
    </location>
</feature>
<dbReference type="InterPro" id="IPR052107">
    <property type="entry name" value="HEAT6"/>
</dbReference>
<dbReference type="EMBL" id="CADCXW020000012">
    <property type="protein sequence ID" value="CAD1543775.1"/>
    <property type="molecule type" value="Genomic_DNA"/>
</dbReference>
<evidence type="ECO:0000313" key="4">
    <source>
        <dbReference type="EMBL" id="CAD1543775.1"/>
    </source>
</evidence>
<proteinExistence type="predicted"/>
<name>A0A6V7IXR0_9HYME</name>
<gene>
    <name evidence="4" type="ORF">BBRV_LOCUS35727</name>
</gene>
<dbReference type="AlphaFoldDB" id="A0A6V7IXR0"/>
<dbReference type="InterPro" id="IPR025283">
    <property type="entry name" value="DUF4042"/>
</dbReference>
<evidence type="ECO:0000259" key="3">
    <source>
        <dbReference type="Pfam" id="PF13251"/>
    </source>
</evidence>
<dbReference type="InterPro" id="IPR011989">
    <property type="entry name" value="ARM-like"/>
</dbReference>
<dbReference type="InterPro" id="IPR016024">
    <property type="entry name" value="ARM-type_fold"/>
</dbReference>
<protein>
    <recommendedName>
        <fullName evidence="1">HEAT repeat-containing protein 6</fullName>
    </recommendedName>
</protein>
<evidence type="ECO:0000256" key="2">
    <source>
        <dbReference type="SAM" id="MobiDB-lite"/>
    </source>
</evidence>
<feature type="domain" description="DUF4042" evidence="3">
    <location>
        <begin position="237"/>
        <end position="414"/>
    </location>
</feature>
<dbReference type="Pfam" id="PF13251">
    <property type="entry name" value="DUF4042"/>
    <property type="match status" value="1"/>
</dbReference>
<dbReference type="Gene3D" id="1.25.10.10">
    <property type="entry name" value="Leucine-rich Repeat Variant"/>
    <property type="match status" value="2"/>
</dbReference>
<evidence type="ECO:0000256" key="1">
    <source>
        <dbReference type="ARBA" id="ARBA00015263"/>
    </source>
</evidence>
<accession>A0A6V7IXR0</accession>
<dbReference type="InterPro" id="IPR000225">
    <property type="entry name" value="Armadillo"/>
</dbReference>
<dbReference type="SUPFAM" id="SSF48371">
    <property type="entry name" value="ARM repeat"/>
    <property type="match status" value="1"/>
</dbReference>
<reference evidence="4" key="1">
    <citation type="submission" date="2020-07" db="EMBL/GenBank/DDBJ databases">
        <authorList>
            <person name="Ferguson B K."/>
        </authorList>
    </citation>
    <scope>NUCLEOTIDE SEQUENCE</scope>
    <source>
        <strain evidence="4">L06</strain>
    </source>
</reference>
<dbReference type="PANTHER" id="PTHR13366:SF0">
    <property type="entry name" value="HEAT REPEAT-CONTAINING PROTEIN 6"/>
    <property type="match status" value="1"/>
</dbReference>
<dbReference type="Pfam" id="PF00514">
    <property type="entry name" value="Arm"/>
    <property type="match status" value="1"/>
</dbReference>
<organism evidence="4">
    <name type="scientific">Bracon brevicornis</name>
    <dbReference type="NCBI Taxonomy" id="1563983"/>
    <lineage>
        <taxon>Eukaryota</taxon>
        <taxon>Metazoa</taxon>
        <taxon>Ecdysozoa</taxon>
        <taxon>Arthropoda</taxon>
        <taxon>Hexapoda</taxon>
        <taxon>Insecta</taxon>
        <taxon>Pterygota</taxon>
        <taxon>Neoptera</taxon>
        <taxon>Endopterygota</taxon>
        <taxon>Hymenoptera</taxon>
        <taxon>Apocrita</taxon>
        <taxon>Ichneumonoidea</taxon>
        <taxon>Braconidae</taxon>
        <taxon>Braconinae</taxon>
        <taxon>Bracon</taxon>
    </lineage>
</organism>
<sequence>MLTCRKWLHQALEFSEAPAKNTALIALKNLIETSPFTSTSEDFEILIGDEGIFHKLILSDAEEIKNSVINCLEAILTTRERDEGVLLIKYRNKIRDLALSILKSPPTVDPSLWSVKTICSCLKILPSVMADADSEQSPESNGEILGIVQTYLLFGINDIPIVKPTILRPAVMDLPGRVHVPPKGRGTRPITKAKARRACRKNDKEKKIDGDSVTFGKSSDSEVSDSERCSQSHFFAKIRVEALKLLNEIMKTISSNELFGYWSQIITNPGPELNSRVLLRLILIEPTSKIRQIALGILTDAIIDARMFLIHAEESDHPSFITIFGTVGAMLREIHSSLSLLLSSEKNPIGITQALKCSASLVQVTPYGRLKKGLATKLARHCRCFLLHEDPTVKVVAISVFEAFCAVENFTPEIMGILHKKSRDTNLFKRLKKTALPSGIAEPSVLGTMNTEFEETEEEIDSSDLETSTTDNEVIEEPEKKEKQDNSSFLVQLCLNNIGDMNVNVPVRLQSFKLLGALINSIDENLCNYFDVHIITQHLVNASRESEPQISLHACRVIEIISTKLSCCGSKEENILMNFWNNIFGAILSVSQRTEGIVREVACDCFGTITNGIFTQLSHDKTIIIKTTLFGACRDDESGVRAAGLRSLGMLINLPLLEEDTGFVEDVAEVVCNSLRDDNLGVRVKGAWALANLCDCLIKQDKNEEIEPLPLEIILPNLYKASVKAAKDNNKVKCNALRAVGNVLYLSHRRKVLGDVSEAIDVLIASATHGNDMKVRWNACRALGLAISQEPDEIFPQNWTDKIIPPLCDLICHSSNFKVRTNAAWALASCKSYGKYVPFLWKSIVIALENSQHVPNFVEYTHRESLVQQLCLTLGHVAARTDPSDLQILWPDIKDHVDEIEVHMKHFQERVLPEKTDDFVRAKLILKNYAQTMSLHSNERFIADVLGNLFESKNFYDELENTVLVN</sequence>